<feature type="compositionally biased region" description="Polar residues" evidence="1">
    <location>
        <begin position="456"/>
        <end position="483"/>
    </location>
</feature>
<feature type="region of interest" description="Disordered" evidence="1">
    <location>
        <begin position="641"/>
        <end position="662"/>
    </location>
</feature>
<comment type="caution">
    <text evidence="2">The sequence shown here is derived from an EMBL/GenBank/DDBJ whole genome shotgun (WGS) entry which is preliminary data.</text>
</comment>
<feature type="compositionally biased region" description="Low complexity" evidence="1">
    <location>
        <begin position="594"/>
        <end position="611"/>
    </location>
</feature>
<feature type="region of interest" description="Disordered" evidence="1">
    <location>
        <begin position="674"/>
        <end position="749"/>
    </location>
</feature>
<proteinExistence type="predicted"/>
<feature type="compositionally biased region" description="Polar residues" evidence="1">
    <location>
        <begin position="528"/>
        <end position="542"/>
    </location>
</feature>
<dbReference type="Proteomes" id="UP000322873">
    <property type="component" value="Unassembled WGS sequence"/>
</dbReference>
<feature type="compositionally biased region" description="Basic and acidic residues" evidence="1">
    <location>
        <begin position="298"/>
        <end position="310"/>
    </location>
</feature>
<feature type="compositionally biased region" description="Polar residues" evidence="1">
    <location>
        <begin position="342"/>
        <end position="354"/>
    </location>
</feature>
<evidence type="ECO:0000313" key="3">
    <source>
        <dbReference type="Proteomes" id="UP000322873"/>
    </source>
</evidence>
<evidence type="ECO:0000313" key="2">
    <source>
        <dbReference type="EMBL" id="KAA8575477.1"/>
    </source>
</evidence>
<feature type="region of interest" description="Disordered" evidence="1">
    <location>
        <begin position="422"/>
        <end position="441"/>
    </location>
</feature>
<feature type="region of interest" description="Disordered" evidence="1">
    <location>
        <begin position="164"/>
        <end position="188"/>
    </location>
</feature>
<feature type="compositionally biased region" description="Basic residues" evidence="1">
    <location>
        <begin position="241"/>
        <end position="253"/>
    </location>
</feature>
<feature type="compositionally biased region" description="Basic and acidic residues" evidence="1">
    <location>
        <begin position="227"/>
        <end position="239"/>
    </location>
</feature>
<feature type="compositionally biased region" description="Basic and acidic residues" evidence="1">
    <location>
        <begin position="790"/>
        <end position="814"/>
    </location>
</feature>
<keyword evidence="3" id="KW-1185">Reference proteome</keyword>
<reference evidence="2 3" key="1">
    <citation type="submission" date="2019-06" db="EMBL/GenBank/DDBJ databases">
        <title>Genome Sequence of the Brown Rot Fungal Pathogen Monilinia fructicola.</title>
        <authorList>
            <person name="De Miccolis Angelini R.M."/>
            <person name="Landi L."/>
            <person name="Abate D."/>
            <person name="Pollastro S."/>
            <person name="Romanazzi G."/>
            <person name="Faretra F."/>
        </authorList>
    </citation>
    <scope>NUCLEOTIDE SEQUENCE [LARGE SCALE GENOMIC DNA]</scope>
    <source>
        <strain evidence="2 3">Mfrc123</strain>
    </source>
</reference>
<feature type="region of interest" description="Disordered" evidence="1">
    <location>
        <begin position="838"/>
        <end position="907"/>
    </location>
</feature>
<feature type="region of interest" description="Disordered" evidence="1">
    <location>
        <begin position="506"/>
        <end position="542"/>
    </location>
</feature>
<protein>
    <submittedName>
        <fullName evidence="2">Uncharacterized protein</fullName>
    </submittedName>
</protein>
<feature type="region of interest" description="Disordered" evidence="1">
    <location>
        <begin position="298"/>
        <end position="391"/>
    </location>
</feature>
<name>A0A5M9K3W6_MONFR</name>
<feature type="region of interest" description="Disordered" evidence="1">
    <location>
        <begin position="790"/>
        <end position="820"/>
    </location>
</feature>
<dbReference type="VEuPathDB" id="FungiDB:MFRU_002g00640"/>
<feature type="compositionally biased region" description="Basic and acidic residues" evidence="1">
    <location>
        <begin position="838"/>
        <end position="873"/>
    </location>
</feature>
<accession>A0A5M9K3W6</accession>
<feature type="region of interest" description="Disordered" evidence="1">
    <location>
        <begin position="579"/>
        <end position="611"/>
    </location>
</feature>
<dbReference type="EMBL" id="VICG01000002">
    <property type="protein sequence ID" value="KAA8575477.1"/>
    <property type="molecule type" value="Genomic_DNA"/>
</dbReference>
<sequence>MEATSFEEKGENWEIYKDAFAPQPTGKILKAWERAPVTSHAPRLHGQKIWKKRGGLRAVRDNKENHNDAFMELEKEGQGARKKARVVGNKEDISRAKWHEGKDKIGAWDEDLSMGMGSPRKNVLGSPDKSQVVPRKRTNANLVITPRKPLRQILLSGEGQGINMGMSLSPAKGKETSFSPVRRRKEMRKSIRKLATPGDDAQMVDEKKHHMRHTSLEFDFEMAAGQKKMEPKKGFEQSPKKSPRKQSLRRSTRGRVSETIQIPEQVSMKINKEQILHTGLNSASLKVEADEQAGLMELDHKQDVTSEKVKLQGMKPKSSANSTREEDKSVTTQVKPLDAITESAQNQTEVLSTQKPAKSPKKRRTSSRRSTRQSDRIHAESTGGKPLDKDDAEESLRILLMIQNSMVTPTTDFELQKEVSDFETEEVGPHQGESNNVEVPTPVQEVYQIVEELLGQSVSANEDSGSVEPSDSILHPSTESSSVDLPANMHAQQAFRDFEDIQLVKESPTAHVAPLDDSGDEDMDKSTSELPETSLEPTINVSNLGLLSSTESFDDSSKEPHNAAELDHIEDSESFDLMPINGPHTHIQPTNLESDVAPSEPSAVSAAGSGVDDTFSLSLTSSFENEDTDMLRQFLTRVKADKAAKAAAPAPKKRKSLPHSPLRIALGDIMNAEASSPVQAERDEFDVSAPVTSSPTRKSRAVTPPSADEVEKEPKSMRRSGRTRLPAKIPLPAPSSIPVRRLGGQDGDNTVTLKQSVEKEMAALTRANTRKNKSGAVLPEVLLARKANLKENPAKRQKELREMFDEKARREKRGEGKKKKTVVWAEEIAQYQTLEKKEKKTMESRRVNRHGERIVTDNKIDEKEKAGEGGEKKGRVRIPSGSSRASKIAVGIPTANGTSAKKKRVMK</sequence>
<feature type="compositionally biased region" description="Basic residues" evidence="1">
    <location>
        <begin position="358"/>
        <end position="371"/>
    </location>
</feature>
<gene>
    <name evidence="2" type="ORF">EYC84_004630</name>
</gene>
<dbReference type="AlphaFoldDB" id="A0A5M9K3W6"/>
<feature type="region of interest" description="Disordered" evidence="1">
    <location>
        <begin position="455"/>
        <end position="485"/>
    </location>
</feature>
<feature type="region of interest" description="Disordered" evidence="1">
    <location>
        <begin position="226"/>
        <end position="263"/>
    </location>
</feature>
<organism evidence="2 3">
    <name type="scientific">Monilinia fructicola</name>
    <name type="common">Brown rot fungus</name>
    <name type="synonym">Ciboria fructicola</name>
    <dbReference type="NCBI Taxonomy" id="38448"/>
    <lineage>
        <taxon>Eukaryota</taxon>
        <taxon>Fungi</taxon>
        <taxon>Dikarya</taxon>
        <taxon>Ascomycota</taxon>
        <taxon>Pezizomycotina</taxon>
        <taxon>Leotiomycetes</taxon>
        <taxon>Helotiales</taxon>
        <taxon>Sclerotiniaceae</taxon>
        <taxon>Monilinia</taxon>
    </lineage>
</organism>
<evidence type="ECO:0000256" key="1">
    <source>
        <dbReference type="SAM" id="MobiDB-lite"/>
    </source>
</evidence>